<organism evidence="11 12">
    <name type="scientific">Rhizoctonia solani</name>
    <dbReference type="NCBI Taxonomy" id="456999"/>
    <lineage>
        <taxon>Eukaryota</taxon>
        <taxon>Fungi</taxon>
        <taxon>Dikarya</taxon>
        <taxon>Basidiomycota</taxon>
        <taxon>Agaricomycotina</taxon>
        <taxon>Agaricomycetes</taxon>
        <taxon>Cantharellales</taxon>
        <taxon>Ceratobasidiaceae</taxon>
        <taxon>Rhizoctonia</taxon>
    </lineage>
</organism>
<feature type="compositionally biased region" description="Basic and acidic residues" evidence="9">
    <location>
        <begin position="612"/>
        <end position="621"/>
    </location>
</feature>
<feature type="compositionally biased region" description="Low complexity" evidence="9">
    <location>
        <begin position="89"/>
        <end position="99"/>
    </location>
</feature>
<feature type="compositionally biased region" description="Polar residues" evidence="9">
    <location>
        <begin position="100"/>
        <end position="124"/>
    </location>
</feature>
<sequence length="768" mass="82676">MLVTNPAARAPLSEVLNHPWMIRSYGHPPDPHLLAREPLSASDLDPAVIREMTGFEFGTPDQIHANLVQVLKSERYKLAVERWRRQKAGESGSSLGLESTPATTTLSVPSTVGSGTGTEPSTPKSRSKRFSGFDFYRKKFLSSPPPAPVPAPPVIPSDTPPAVDQPDPTRGFHPLISIYYLVRERMERERVYGPGKFASSQLSLGAEEPGASASGGGSKYAQPVPRLAAPPASHFSGTSYDAGPSPTTATAPTTTGPVPRARAKDVEMPAPTPSPTTQTQTQAQTTNQPSVPKPATHRRSHSLSQKPRGFEGESGMAKSAGPAVGTFRQAERIREEGGEDKEEDKEEDGPAVGTFRQAERIREEGGEDKEEDKDKEEDSTGQAAELGILPPPVPELQTPRASSLARRFGSLLGGTAASKRVSSLMERDVDTMDAKSAKSAEVPGSVPIVPPGPSTPSHRRAATVTDSGVSPAKRHERRGSMHSPIPSRANTAHTIPDVLERPKTAGDGFRKKNEPVKEEDKGDENKEDAKPVYLKGLFSVATTSTKPAHVIKADINRVLDRMQVQHREIRGGFECIHVPSIDLSSLSTPPSGGEEPVRRSVVRKGSRLSFGKKGERDEKKPPVPIPVPIPTTEEKKPEEKEKKEGPPSRSSLSFSPKPNPDGRTTPTGPGSGAVSPTAPSPNRTKFLPPIPRDFADKTGGNGNGAQPGVEAPEDIWEHGTTNELCVRFEISIVKVPLLPLHGIQFRRVGGDGWQYQMLARRVLTELKL</sequence>
<protein>
    <recommendedName>
        <fullName evidence="1">non-specific serine/threonine protein kinase</fullName>
        <ecNumber evidence="1">2.7.11.1</ecNumber>
    </recommendedName>
</protein>
<keyword evidence="2" id="KW-0723">Serine/threonine-protein kinase</keyword>
<comment type="catalytic activity">
    <reaction evidence="7">
        <text>L-threonyl-[protein] + ATP = O-phospho-L-threonyl-[protein] + ADP + H(+)</text>
        <dbReference type="Rhea" id="RHEA:46608"/>
        <dbReference type="Rhea" id="RHEA-COMP:11060"/>
        <dbReference type="Rhea" id="RHEA-COMP:11605"/>
        <dbReference type="ChEBI" id="CHEBI:15378"/>
        <dbReference type="ChEBI" id="CHEBI:30013"/>
        <dbReference type="ChEBI" id="CHEBI:30616"/>
        <dbReference type="ChEBI" id="CHEBI:61977"/>
        <dbReference type="ChEBI" id="CHEBI:456216"/>
        <dbReference type="EC" id="2.7.11.1"/>
    </reaction>
</comment>
<evidence type="ECO:0000256" key="8">
    <source>
        <dbReference type="ARBA" id="ARBA00048679"/>
    </source>
</evidence>
<feature type="region of interest" description="Disordered" evidence="9">
    <location>
        <begin position="87"/>
        <end position="129"/>
    </location>
</feature>
<dbReference type="Gene3D" id="3.30.310.80">
    <property type="entry name" value="Kinase associated domain 1, KA1"/>
    <property type="match status" value="1"/>
</dbReference>
<dbReference type="PROSITE" id="PS50032">
    <property type="entry name" value="KA1"/>
    <property type="match status" value="1"/>
</dbReference>
<feature type="compositionally biased region" description="Low complexity" evidence="9">
    <location>
        <begin position="242"/>
        <end position="260"/>
    </location>
</feature>
<feature type="compositionally biased region" description="Low complexity" evidence="9">
    <location>
        <begin position="275"/>
        <end position="290"/>
    </location>
</feature>
<feature type="compositionally biased region" description="Polar residues" evidence="9">
    <location>
        <begin position="648"/>
        <end position="668"/>
    </location>
</feature>
<dbReference type="EC" id="2.7.11.1" evidence="1"/>
<feature type="region of interest" description="Disordered" evidence="9">
    <location>
        <begin position="582"/>
        <end position="712"/>
    </location>
</feature>
<evidence type="ECO:0000313" key="12">
    <source>
        <dbReference type="Proteomes" id="UP000663843"/>
    </source>
</evidence>
<dbReference type="EMBL" id="CAJMWT010008045">
    <property type="protein sequence ID" value="CAE6530399.1"/>
    <property type="molecule type" value="Genomic_DNA"/>
</dbReference>
<keyword evidence="3" id="KW-0808">Transferase</keyword>
<proteinExistence type="predicted"/>
<accession>A0A8H3HP91</accession>
<comment type="catalytic activity">
    <reaction evidence="8">
        <text>L-seryl-[protein] + ATP = O-phospho-L-seryl-[protein] + ADP + H(+)</text>
        <dbReference type="Rhea" id="RHEA:17989"/>
        <dbReference type="Rhea" id="RHEA-COMP:9863"/>
        <dbReference type="Rhea" id="RHEA-COMP:11604"/>
        <dbReference type="ChEBI" id="CHEBI:15378"/>
        <dbReference type="ChEBI" id="CHEBI:29999"/>
        <dbReference type="ChEBI" id="CHEBI:30616"/>
        <dbReference type="ChEBI" id="CHEBI:83421"/>
        <dbReference type="ChEBI" id="CHEBI:456216"/>
        <dbReference type="EC" id="2.7.11.1"/>
    </reaction>
</comment>
<feature type="compositionally biased region" description="Acidic residues" evidence="9">
    <location>
        <begin position="365"/>
        <end position="379"/>
    </location>
</feature>
<feature type="compositionally biased region" description="Pro residues" evidence="9">
    <location>
        <begin position="143"/>
        <end position="159"/>
    </location>
</feature>
<feature type="region of interest" description="Disordered" evidence="9">
    <location>
        <begin position="142"/>
        <end position="169"/>
    </location>
</feature>
<evidence type="ECO:0000256" key="6">
    <source>
        <dbReference type="ARBA" id="ARBA00022840"/>
    </source>
</evidence>
<evidence type="ECO:0000313" key="11">
    <source>
        <dbReference type="EMBL" id="CAE6530399.1"/>
    </source>
</evidence>
<reference evidence="11" key="1">
    <citation type="submission" date="2021-01" db="EMBL/GenBank/DDBJ databases">
        <authorList>
            <person name="Kaushik A."/>
        </authorList>
    </citation>
    <scope>NUCLEOTIDE SEQUENCE</scope>
    <source>
        <strain evidence="11">AG2-2IIIB</strain>
    </source>
</reference>
<keyword evidence="5" id="KW-0418">Kinase</keyword>
<evidence type="ECO:0000256" key="9">
    <source>
        <dbReference type="SAM" id="MobiDB-lite"/>
    </source>
</evidence>
<feature type="domain" description="KA1" evidence="10">
    <location>
        <begin position="719"/>
        <end position="768"/>
    </location>
</feature>
<keyword evidence="6" id="KW-0067">ATP-binding</keyword>
<evidence type="ECO:0000256" key="1">
    <source>
        <dbReference type="ARBA" id="ARBA00012513"/>
    </source>
</evidence>
<feature type="region of interest" description="Disordered" evidence="9">
    <location>
        <begin position="200"/>
        <end position="532"/>
    </location>
</feature>
<feature type="compositionally biased region" description="Basic and acidic residues" evidence="9">
    <location>
        <begin position="425"/>
        <end position="438"/>
    </location>
</feature>
<comment type="caution">
    <text evidence="11">The sequence shown here is derived from an EMBL/GenBank/DDBJ whole genome shotgun (WGS) entry which is preliminary data.</text>
</comment>
<dbReference type="GO" id="GO:0005524">
    <property type="term" value="F:ATP binding"/>
    <property type="evidence" value="ECO:0007669"/>
    <property type="project" value="UniProtKB-KW"/>
</dbReference>
<dbReference type="InterPro" id="IPR028375">
    <property type="entry name" value="KA1/Ssp2_C"/>
</dbReference>
<feature type="compositionally biased region" description="Basic and acidic residues" evidence="9">
    <location>
        <begin position="632"/>
        <end position="646"/>
    </location>
</feature>
<name>A0A8H3HP91_9AGAM</name>
<evidence type="ECO:0000259" key="10">
    <source>
        <dbReference type="PROSITE" id="PS50032"/>
    </source>
</evidence>
<evidence type="ECO:0000256" key="7">
    <source>
        <dbReference type="ARBA" id="ARBA00047899"/>
    </source>
</evidence>
<evidence type="ECO:0000256" key="4">
    <source>
        <dbReference type="ARBA" id="ARBA00022741"/>
    </source>
</evidence>
<dbReference type="Pfam" id="PF02149">
    <property type="entry name" value="KA1"/>
    <property type="match status" value="1"/>
</dbReference>
<dbReference type="SUPFAM" id="SSF103243">
    <property type="entry name" value="KA1-like"/>
    <property type="match status" value="1"/>
</dbReference>
<evidence type="ECO:0000256" key="5">
    <source>
        <dbReference type="ARBA" id="ARBA00022777"/>
    </source>
</evidence>
<dbReference type="AlphaFoldDB" id="A0A8H3HP91"/>
<dbReference type="GO" id="GO:0004674">
    <property type="term" value="F:protein serine/threonine kinase activity"/>
    <property type="evidence" value="ECO:0007669"/>
    <property type="project" value="UniProtKB-KW"/>
</dbReference>
<keyword evidence="4" id="KW-0547">Nucleotide-binding</keyword>
<gene>
    <name evidence="11" type="ORF">RDB_LOCUS177971</name>
</gene>
<evidence type="ECO:0000256" key="3">
    <source>
        <dbReference type="ARBA" id="ARBA00022679"/>
    </source>
</evidence>
<dbReference type="InterPro" id="IPR001772">
    <property type="entry name" value="KA1_dom"/>
</dbReference>
<feature type="compositionally biased region" description="Acidic residues" evidence="9">
    <location>
        <begin position="337"/>
        <end position="349"/>
    </location>
</feature>
<feature type="compositionally biased region" description="Basic and acidic residues" evidence="9">
    <location>
        <begin position="498"/>
        <end position="530"/>
    </location>
</feature>
<dbReference type="Proteomes" id="UP000663843">
    <property type="component" value="Unassembled WGS sequence"/>
</dbReference>
<evidence type="ECO:0000256" key="2">
    <source>
        <dbReference type="ARBA" id="ARBA00022527"/>
    </source>
</evidence>